<dbReference type="GO" id="GO:0006390">
    <property type="term" value="P:mitochondrial transcription"/>
    <property type="evidence" value="ECO:0007669"/>
    <property type="project" value="TreeGrafter"/>
</dbReference>
<protein>
    <recommendedName>
        <fullName evidence="2">DNA-directed RNA polymerase N-terminal domain-containing protein</fullName>
    </recommendedName>
</protein>
<feature type="compositionally biased region" description="Polar residues" evidence="1">
    <location>
        <begin position="46"/>
        <end position="55"/>
    </location>
</feature>
<evidence type="ECO:0000259" key="2">
    <source>
        <dbReference type="Pfam" id="PF14700"/>
    </source>
</evidence>
<dbReference type="AlphaFoldDB" id="A0A3S5B8K4"/>
<proteinExistence type="predicted"/>
<feature type="domain" description="DNA-directed RNA polymerase N-terminal" evidence="2">
    <location>
        <begin position="64"/>
        <end position="214"/>
    </location>
</feature>
<dbReference type="InterPro" id="IPR043502">
    <property type="entry name" value="DNA/RNA_pol_sf"/>
</dbReference>
<sequence>MGNCAEHICRLNRRRIDGLDDEMARVYADFSRLFIHLPLSSKQTITDNPSVLSSHNGHRPPDLPQHPRQQWRVAQLAGLMRGPSLHQDWPVWGSSITFMVGQQLYNLLYNRLTFKRSRVQSLMLKRPHGQPQPNLKTTNSISDDSSEVPLVFEVLTEDSNVIMKQLKVHPLIIKWYHDAGATRLSFQPTELPMLCPPLPWVDLSDAGYLLSTSKTDFLSEGFITSPLSLIL</sequence>
<dbReference type="GO" id="GO:0001018">
    <property type="term" value="F:mitochondrial promoter sequence-specific DNA binding"/>
    <property type="evidence" value="ECO:0007669"/>
    <property type="project" value="TreeGrafter"/>
</dbReference>
<keyword evidence="4" id="KW-1185">Reference proteome</keyword>
<dbReference type="Proteomes" id="UP000784294">
    <property type="component" value="Unassembled WGS sequence"/>
</dbReference>
<dbReference type="Gene3D" id="1.10.1320.10">
    <property type="entry name" value="DNA-directed RNA polymerase, N-terminal domain"/>
    <property type="match status" value="1"/>
</dbReference>
<dbReference type="InterPro" id="IPR029262">
    <property type="entry name" value="RPOL_N"/>
</dbReference>
<dbReference type="InterPro" id="IPR002092">
    <property type="entry name" value="DNA-dir_Rpol_phage-type"/>
</dbReference>
<dbReference type="Pfam" id="PF14700">
    <property type="entry name" value="RPOL_N"/>
    <property type="match status" value="1"/>
</dbReference>
<reference evidence="3" key="1">
    <citation type="submission" date="2018-11" db="EMBL/GenBank/DDBJ databases">
        <authorList>
            <consortium name="Pathogen Informatics"/>
        </authorList>
    </citation>
    <scope>NUCLEOTIDE SEQUENCE</scope>
</reference>
<name>A0A3S5B8K4_9PLAT</name>
<dbReference type="PANTHER" id="PTHR10102">
    <property type="entry name" value="DNA-DIRECTED RNA POLYMERASE, MITOCHONDRIAL"/>
    <property type="match status" value="1"/>
</dbReference>
<accession>A0A3S5B8K4</accession>
<dbReference type="GO" id="GO:0034245">
    <property type="term" value="C:mitochondrial DNA-directed RNA polymerase complex"/>
    <property type="evidence" value="ECO:0007669"/>
    <property type="project" value="TreeGrafter"/>
</dbReference>
<dbReference type="EMBL" id="CAAALY010261746">
    <property type="protein sequence ID" value="VEL39579.1"/>
    <property type="molecule type" value="Genomic_DNA"/>
</dbReference>
<organism evidence="3 4">
    <name type="scientific">Protopolystoma xenopodis</name>
    <dbReference type="NCBI Taxonomy" id="117903"/>
    <lineage>
        <taxon>Eukaryota</taxon>
        <taxon>Metazoa</taxon>
        <taxon>Spiralia</taxon>
        <taxon>Lophotrochozoa</taxon>
        <taxon>Platyhelminthes</taxon>
        <taxon>Monogenea</taxon>
        <taxon>Polyopisthocotylea</taxon>
        <taxon>Polystomatidea</taxon>
        <taxon>Polystomatidae</taxon>
        <taxon>Protopolystoma</taxon>
    </lineage>
</organism>
<dbReference type="PANTHER" id="PTHR10102:SF0">
    <property type="entry name" value="DNA-DIRECTED RNA POLYMERASE, MITOCHONDRIAL"/>
    <property type="match status" value="1"/>
</dbReference>
<evidence type="ECO:0000313" key="3">
    <source>
        <dbReference type="EMBL" id="VEL39579.1"/>
    </source>
</evidence>
<dbReference type="GO" id="GO:0003899">
    <property type="term" value="F:DNA-directed RNA polymerase activity"/>
    <property type="evidence" value="ECO:0007669"/>
    <property type="project" value="InterPro"/>
</dbReference>
<dbReference type="OrthoDB" id="276422at2759"/>
<dbReference type="InterPro" id="IPR037159">
    <property type="entry name" value="RNA_POL_N_sf"/>
</dbReference>
<evidence type="ECO:0000313" key="4">
    <source>
        <dbReference type="Proteomes" id="UP000784294"/>
    </source>
</evidence>
<dbReference type="SUPFAM" id="SSF56672">
    <property type="entry name" value="DNA/RNA polymerases"/>
    <property type="match status" value="1"/>
</dbReference>
<comment type="caution">
    <text evidence="3">The sequence shown here is derived from an EMBL/GenBank/DDBJ whole genome shotgun (WGS) entry which is preliminary data.</text>
</comment>
<gene>
    <name evidence="3" type="ORF">PXEA_LOCUS33019</name>
</gene>
<evidence type="ECO:0000256" key="1">
    <source>
        <dbReference type="SAM" id="MobiDB-lite"/>
    </source>
</evidence>
<feature type="region of interest" description="Disordered" evidence="1">
    <location>
        <begin position="46"/>
        <end position="67"/>
    </location>
</feature>